<accession>A0ABV5JTP4</accession>
<evidence type="ECO:0000313" key="1">
    <source>
        <dbReference type="EMBL" id="MFB9260996.1"/>
    </source>
</evidence>
<keyword evidence="2" id="KW-1185">Reference proteome</keyword>
<proteinExistence type="predicted"/>
<dbReference type="Proteomes" id="UP001589700">
    <property type="component" value="Unassembled WGS sequence"/>
</dbReference>
<dbReference type="EMBL" id="JBHMDY010000011">
    <property type="protein sequence ID" value="MFB9260996.1"/>
    <property type="molecule type" value="Genomic_DNA"/>
</dbReference>
<organism evidence="1 2">
    <name type="scientific">Dietzia aerolata</name>
    <dbReference type="NCBI Taxonomy" id="595984"/>
    <lineage>
        <taxon>Bacteria</taxon>
        <taxon>Bacillati</taxon>
        <taxon>Actinomycetota</taxon>
        <taxon>Actinomycetes</taxon>
        <taxon>Mycobacteriales</taxon>
        <taxon>Dietziaceae</taxon>
        <taxon>Dietzia</taxon>
    </lineage>
</organism>
<protein>
    <recommendedName>
        <fullName evidence="3">Transposase</fullName>
    </recommendedName>
</protein>
<dbReference type="RefSeq" id="WP_182632297.1">
    <property type="nucleotide sequence ID" value="NZ_JAALDM010000131.1"/>
</dbReference>
<comment type="caution">
    <text evidence="1">The sequence shown here is derived from an EMBL/GenBank/DDBJ whole genome shotgun (WGS) entry which is preliminary data.</text>
</comment>
<evidence type="ECO:0008006" key="3">
    <source>
        <dbReference type="Google" id="ProtNLM"/>
    </source>
</evidence>
<sequence length="134" mass="14445">MNDLDRLLALAAECRRARTRHLDATAQRESLIVAARTAGVSVSDISTAADLTTGRVYNLLRSSEAEPVAEPPGGYLPAIKAATLAMHEEQAASNALARERNEVARRLVDAGATSRFLAAELGENLDTLRNWLYA</sequence>
<evidence type="ECO:0000313" key="2">
    <source>
        <dbReference type="Proteomes" id="UP001589700"/>
    </source>
</evidence>
<gene>
    <name evidence="1" type="ORF">ACFFVD_14430</name>
</gene>
<reference evidence="1 2" key="1">
    <citation type="submission" date="2024-09" db="EMBL/GenBank/DDBJ databases">
        <authorList>
            <person name="Sun Q."/>
            <person name="Mori K."/>
        </authorList>
    </citation>
    <scope>NUCLEOTIDE SEQUENCE [LARGE SCALE GENOMIC DNA]</scope>
    <source>
        <strain evidence="1 2">CCM 7659</strain>
    </source>
</reference>
<name>A0ABV5JTP4_9ACTN</name>